<reference evidence="1" key="1">
    <citation type="submission" date="2023-04" db="EMBL/GenBank/DDBJ databases">
        <title>Draft Genome sequencing of Naganishia species isolated from polar environments using Oxford Nanopore Technology.</title>
        <authorList>
            <person name="Leo P."/>
            <person name="Venkateswaran K."/>
        </authorList>
    </citation>
    <scope>NUCLEOTIDE SEQUENCE</scope>
    <source>
        <strain evidence="1">DBVPG 5303</strain>
    </source>
</reference>
<dbReference type="Proteomes" id="UP001234202">
    <property type="component" value="Unassembled WGS sequence"/>
</dbReference>
<accession>A0ACC2X6H0</accession>
<evidence type="ECO:0000313" key="2">
    <source>
        <dbReference type="Proteomes" id="UP001234202"/>
    </source>
</evidence>
<protein>
    <submittedName>
        <fullName evidence="1">Uncharacterized protein</fullName>
    </submittedName>
</protein>
<comment type="caution">
    <text evidence="1">The sequence shown here is derived from an EMBL/GenBank/DDBJ whole genome shotgun (WGS) entry which is preliminary data.</text>
</comment>
<evidence type="ECO:0000313" key="1">
    <source>
        <dbReference type="EMBL" id="KAJ9118999.1"/>
    </source>
</evidence>
<proteinExistence type="predicted"/>
<sequence length="618" mass="67878">MVAARVGARIWCSALSAQLSTPPQSKFHFRYSSVRLVPSSITALRSFRSATARPSDPTSRPPSDFQVAATDVQHAEFVAQAKAKSTFEVSDRDKQGSSRGKLPKDEGVSRDGKGSDAERAQGSGGGLTGTANSTDSKTGTYVGKLSPTSSHLFKLIIPLPPSLHAAIGTQTDDRSTVPSPKMIDTAFLLHPSQPLSHVSRLILGSLPAAERDAEVEFRAVSGREHNAYPSLVKTTSGEQASEHEQFQADQATDDEGGPLLYERNPDGGELQEVRWSTSTDLGDFIKQATLAQHFRVVLKPSWETIKGHSTSADTANRQPAAKEPKVEPQEPQEPELSLKIMIPTFDSRTKFLRKRLLYLTREIAVITDKKKQWVQVRAIEKRVAGPDFTPTCACFYLRLDQTAHRGAQRIAIGGLMGLVGYWGVVFKLMSYSSVLDLSVSARQKSLYEKAGLDLERWTEMALRREIQRVAQDYDYDWKGQLEDLEQVDLVRKKDSATNQADKSTPGQVSSGKNPTAEPKASATAAQSQTMKDSTRSTNDGTSTERAQIREKSDTSSNKTDKLDIDATIDEAVELEQQTRSKEKQRRHGKGGKGEALESGKDQGEKRAKKYVVGEDIDD</sequence>
<gene>
    <name evidence="1" type="ORF">QFC24_005965</name>
</gene>
<organism evidence="1 2">
    <name type="scientific">Naganishia onofrii</name>
    <dbReference type="NCBI Taxonomy" id="1851511"/>
    <lineage>
        <taxon>Eukaryota</taxon>
        <taxon>Fungi</taxon>
        <taxon>Dikarya</taxon>
        <taxon>Basidiomycota</taxon>
        <taxon>Agaricomycotina</taxon>
        <taxon>Tremellomycetes</taxon>
        <taxon>Filobasidiales</taxon>
        <taxon>Filobasidiaceae</taxon>
        <taxon>Naganishia</taxon>
    </lineage>
</organism>
<keyword evidence="2" id="KW-1185">Reference proteome</keyword>
<dbReference type="EMBL" id="JASBWV010000026">
    <property type="protein sequence ID" value="KAJ9118999.1"/>
    <property type="molecule type" value="Genomic_DNA"/>
</dbReference>
<name>A0ACC2X6H0_9TREE</name>